<dbReference type="AlphaFoldDB" id="A0A0R1TT66"/>
<reference evidence="1 2" key="1">
    <citation type="journal article" date="2015" name="Genome Announc.">
        <title>Expanding the biotechnology potential of lactobacilli through comparative genomics of 213 strains and associated genera.</title>
        <authorList>
            <person name="Sun Z."/>
            <person name="Harris H.M."/>
            <person name="McCann A."/>
            <person name="Guo C."/>
            <person name="Argimon S."/>
            <person name="Zhang W."/>
            <person name="Yang X."/>
            <person name="Jeffery I.B."/>
            <person name="Cooney J.C."/>
            <person name="Kagawa T.F."/>
            <person name="Liu W."/>
            <person name="Song Y."/>
            <person name="Salvetti E."/>
            <person name="Wrobel A."/>
            <person name="Rasinkangas P."/>
            <person name="Parkhill J."/>
            <person name="Rea M.C."/>
            <person name="O'Sullivan O."/>
            <person name="Ritari J."/>
            <person name="Douillard F.P."/>
            <person name="Paul Ross R."/>
            <person name="Yang R."/>
            <person name="Briner A.E."/>
            <person name="Felis G.E."/>
            <person name="de Vos W.M."/>
            <person name="Barrangou R."/>
            <person name="Klaenhammer T.R."/>
            <person name="Caufield P.W."/>
            <person name="Cui Y."/>
            <person name="Zhang H."/>
            <person name="O'Toole P.W."/>
        </authorList>
    </citation>
    <scope>NUCLEOTIDE SEQUENCE [LARGE SCALE GENOMIC DNA]</scope>
    <source>
        <strain evidence="1 2">DSM 15833</strain>
    </source>
</reference>
<sequence length="120" mass="13780">MVSLSSKKEIVLFLKLGGFIIMDNTVISKIESRLEHSKVWKISNQAGHYLEVVFKYDLENEIRNIRNFSFNRFESEQLNALLSTVDSLEQNYRLELSQENIGSGYLPLSADKARSCFTAI</sequence>
<evidence type="ECO:0000313" key="1">
    <source>
        <dbReference type="EMBL" id="KRL82042.1"/>
    </source>
</evidence>
<protein>
    <submittedName>
        <fullName evidence="1">Uncharacterized protein</fullName>
    </submittedName>
</protein>
<gene>
    <name evidence="1" type="ORF">FC36_GL001267</name>
</gene>
<dbReference type="EMBL" id="AZFH01000027">
    <property type="protein sequence ID" value="KRL82042.1"/>
    <property type="molecule type" value="Genomic_DNA"/>
</dbReference>
<dbReference type="PATRIC" id="fig|1423740.3.peg.1366"/>
<evidence type="ECO:0000313" key="2">
    <source>
        <dbReference type="Proteomes" id="UP000051048"/>
    </source>
</evidence>
<organism evidence="1 2">
    <name type="scientific">Ligilactobacillus equi DSM 15833 = JCM 10991</name>
    <dbReference type="NCBI Taxonomy" id="1423740"/>
    <lineage>
        <taxon>Bacteria</taxon>
        <taxon>Bacillati</taxon>
        <taxon>Bacillota</taxon>
        <taxon>Bacilli</taxon>
        <taxon>Lactobacillales</taxon>
        <taxon>Lactobacillaceae</taxon>
        <taxon>Ligilactobacillus</taxon>
    </lineage>
</organism>
<proteinExistence type="predicted"/>
<accession>A0A0R1TT66</accession>
<dbReference type="Proteomes" id="UP000051048">
    <property type="component" value="Unassembled WGS sequence"/>
</dbReference>
<comment type="caution">
    <text evidence="1">The sequence shown here is derived from an EMBL/GenBank/DDBJ whole genome shotgun (WGS) entry which is preliminary data.</text>
</comment>
<name>A0A0R1TT66_9LACO</name>